<dbReference type="SMART" id="SM00756">
    <property type="entry name" value="VKc"/>
    <property type="match status" value="1"/>
</dbReference>
<dbReference type="OrthoDB" id="9783799at2"/>
<keyword evidence="5" id="KW-1133">Transmembrane helix</keyword>
<evidence type="ECO:0000256" key="9">
    <source>
        <dbReference type="ARBA" id="ARBA00023284"/>
    </source>
</evidence>
<keyword evidence="7" id="KW-0472">Membrane</keyword>
<dbReference type="Pfam" id="PF07884">
    <property type="entry name" value="VKOR"/>
    <property type="match status" value="1"/>
</dbReference>
<reference evidence="10 11" key="1">
    <citation type="submission" date="2016-10" db="EMBL/GenBank/DDBJ databases">
        <authorList>
            <person name="de Groot N.N."/>
        </authorList>
    </citation>
    <scope>NUCLEOTIDE SEQUENCE [LARGE SCALE GENOMIC DNA]</scope>
    <source>
        <strain evidence="10 11">CGMCC 4.5506</strain>
    </source>
</reference>
<evidence type="ECO:0000256" key="7">
    <source>
        <dbReference type="ARBA" id="ARBA00023136"/>
    </source>
</evidence>
<keyword evidence="9" id="KW-0676">Redox-active center</keyword>
<dbReference type="RefSeq" id="WP_091804141.1">
    <property type="nucleotide sequence ID" value="NZ_CP016353.1"/>
</dbReference>
<evidence type="ECO:0000256" key="5">
    <source>
        <dbReference type="ARBA" id="ARBA00022989"/>
    </source>
</evidence>
<protein>
    <submittedName>
        <fullName evidence="10">Uncharacterized membrane protein</fullName>
    </submittedName>
</protein>
<evidence type="ECO:0000313" key="11">
    <source>
        <dbReference type="Proteomes" id="UP000199494"/>
    </source>
</evidence>
<keyword evidence="11" id="KW-1185">Reference proteome</keyword>
<keyword evidence="6" id="KW-0560">Oxidoreductase</keyword>
<dbReference type="InterPro" id="IPR012932">
    <property type="entry name" value="VKOR"/>
</dbReference>
<evidence type="ECO:0000256" key="4">
    <source>
        <dbReference type="ARBA" id="ARBA00022719"/>
    </source>
</evidence>
<evidence type="ECO:0000313" key="10">
    <source>
        <dbReference type="EMBL" id="SDC98483.1"/>
    </source>
</evidence>
<dbReference type="KEGG" id="pmad:BAY61_15000"/>
<dbReference type="GO" id="GO:0016020">
    <property type="term" value="C:membrane"/>
    <property type="evidence" value="ECO:0007669"/>
    <property type="project" value="UniProtKB-SubCell"/>
</dbReference>
<dbReference type="GO" id="GO:0016491">
    <property type="term" value="F:oxidoreductase activity"/>
    <property type="evidence" value="ECO:0007669"/>
    <property type="project" value="UniProtKB-KW"/>
</dbReference>
<proteinExistence type="inferred from homology"/>
<dbReference type="Proteomes" id="UP000199494">
    <property type="component" value="Unassembled WGS sequence"/>
</dbReference>
<evidence type="ECO:0000256" key="2">
    <source>
        <dbReference type="ARBA" id="ARBA00006214"/>
    </source>
</evidence>
<name>A0A222VQA0_9PSEU</name>
<dbReference type="EMBL" id="FMZE01000005">
    <property type="protein sequence ID" value="SDC98483.1"/>
    <property type="molecule type" value="Genomic_DNA"/>
</dbReference>
<accession>A0A222VQA0</accession>
<evidence type="ECO:0000256" key="3">
    <source>
        <dbReference type="ARBA" id="ARBA00022692"/>
    </source>
</evidence>
<dbReference type="STRING" id="530584.SAMN05421630_10544"/>
<dbReference type="CDD" id="cd12922">
    <property type="entry name" value="VKOR_5"/>
    <property type="match status" value="1"/>
</dbReference>
<evidence type="ECO:0000256" key="8">
    <source>
        <dbReference type="ARBA" id="ARBA00023157"/>
    </source>
</evidence>
<evidence type="ECO:0000256" key="6">
    <source>
        <dbReference type="ARBA" id="ARBA00023002"/>
    </source>
</evidence>
<keyword evidence="3" id="KW-0812">Transmembrane</keyword>
<sequence length="208" mass="22399">MAPTAADDAVAEDTGVRVRLITAWVLAVGGLVGFAASFVLLLERIALLENPFYQPSCSIDATLSCGSVMQSAQAAAFGFPNPVIGVGAFPVVTTIGVALLAGARLPRWFWLGLQVGTLFGVGFIHWLIAQSLYDIGALCPYCMIVWAVMIPIFWYTTVHNVVAGNLRFGDGAASALGRHHLAPLLFWMLIVVVLIGQRFWSYWTSLVT</sequence>
<dbReference type="Gene3D" id="1.20.1440.130">
    <property type="entry name" value="VKOR domain"/>
    <property type="match status" value="1"/>
</dbReference>
<dbReference type="InterPro" id="IPR038354">
    <property type="entry name" value="VKOR_sf"/>
</dbReference>
<gene>
    <name evidence="10" type="ORF">SAMN05421630_10544</name>
</gene>
<dbReference type="GO" id="GO:0048038">
    <property type="term" value="F:quinone binding"/>
    <property type="evidence" value="ECO:0007669"/>
    <property type="project" value="UniProtKB-KW"/>
</dbReference>
<keyword evidence="4" id="KW-0874">Quinone</keyword>
<organism evidence="10 11">
    <name type="scientific">Prauserella marina</name>
    <dbReference type="NCBI Taxonomy" id="530584"/>
    <lineage>
        <taxon>Bacteria</taxon>
        <taxon>Bacillati</taxon>
        <taxon>Actinomycetota</taxon>
        <taxon>Actinomycetes</taxon>
        <taxon>Pseudonocardiales</taxon>
        <taxon>Pseudonocardiaceae</taxon>
        <taxon>Prauserella</taxon>
    </lineage>
</organism>
<evidence type="ECO:0000256" key="1">
    <source>
        <dbReference type="ARBA" id="ARBA00004141"/>
    </source>
</evidence>
<dbReference type="AlphaFoldDB" id="A0A222VQA0"/>
<dbReference type="InterPro" id="IPR041714">
    <property type="entry name" value="VKOR_Actinobacteria"/>
</dbReference>
<comment type="similarity">
    <text evidence="2">Belongs to the VKOR family.</text>
</comment>
<comment type="subcellular location">
    <subcellularLocation>
        <location evidence="1">Membrane</location>
        <topology evidence="1">Multi-pass membrane protein</topology>
    </subcellularLocation>
</comment>
<keyword evidence="8" id="KW-1015">Disulfide bond</keyword>